<proteinExistence type="inferred from homology"/>
<dbReference type="Pfam" id="PF01765">
    <property type="entry name" value="RRF"/>
    <property type="match status" value="1"/>
</dbReference>
<evidence type="ECO:0000313" key="10">
    <source>
        <dbReference type="Proteomes" id="UP000580856"/>
    </source>
</evidence>
<dbReference type="HAMAP" id="MF_00040">
    <property type="entry name" value="RRF"/>
    <property type="match status" value="1"/>
</dbReference>
<dbReference type="Gene3D" id="1.10.132.20">
    <property type="entry name" value="Ribosome-recycling factor"/>
    <property type="match status" value="1"/>
</dbReference>
<evidence type="ECO:0000256" key="1">
    <source>
        <dbReference type="ARBA" id="ARBA00004496"/>
    </source>
</evidence>
<comment type="caution">
    <text evidence="9">The sequence shown here is derived from an EMBL/GenBank/DDBJ whole genome shotgun (WGS) entry which is preliminary data.</text>
</comment>
<sequence>MKSVMDDCRDRMKKALASLDKEFARLRTGRASTSLVDDVLVDYYGTPTPIKQIASVAVPDSRSITIQPWDRGAFGPIEKAIMSSDLGLNPVNDGKLLRIAIPPLTEERRKDLAKVAKKYTEECKVAVRNIRRDANEALKKMEKDKTITEDDLRKGQDEIQKITNSMVEETEKALKKKEAEIMEI</sequence>
<keyword evidence="3 6" id="KW-0963">Cytoplasm</keyword>
<evidence type="ECO:0000256" key="5">
    <source>
        <dbReference type="ARBA" id="ARBA00025050"/>
    </source>
</evidence>
<dbReference type="EMBL" id="JAATJA010000001">
    <property type="protein sequence ID" value="NJB67589.1"/>
    <property type="molecule type" value="Genomic_DNA"/>
</dbReference>
<dbReference type="CDD" id="cd00520">
    <property type="entry name" value="RRF"/>
    <property type="match status" value="1"/>
</dbReference>
<dbReference type="InterPro" id="IPR036191">
    <property type="entry name" value="RRF_sf"/>
</dbReference>
<dbReference type="PANTHER" id="PTHR20982">
    <property type="entry name" value="RIBOSOME RECYCLING FACTOR"/>
    <property type="match status" value="1"/>
</dbReference>
<gene>
    <name evidence="6" type="primary">frr</name>
    <name evidence="9" type="ORF">GGQ74_001229</name>
</gene>
<evidence type="ECO:0000259" key="8">
    <source>
        <dbReference type="Pfam" id="PF01765"/>
    </source>
</evidence>
<evidence type="ECO:0000256" key="6">
    <source>
        <dbReference type="HAMAP-Rule" id="MF_00040"/>
    </source>
</evidence>
<comment type="similarity">
    <text evidence="2 6">Belongs to the RRF family.</text>
</comment>
<dbReference type="Gene3D" id="3.30.1360.40">
    <property type="match status" value="1"/>
</dbReference>
<evidence type="ECO:0000256" key="4">
    <source>
        <dbReference type="ARBA" id="ARBA00022917"/>
    </source>
</evidence>
<evidence type="ECO:0000256" key="2">
    <source>
        <dbReference type="ARBA" id="ARBA00005912"/>
    </source>
</evidence>
<reference evidence="9 10" key="1">
    <citation type="submission" date="2020-03" db="EMBL/GenBank/DDBJ databases">
        <title>Genomic Encyclopedia of Type Strains, Phase IV (KMG-IV): sequencing the most valuable type-strain genomes for metagenomic binning, comparative biology and taxonomic classification.</title>
        <authorList>
            <person name="Goeker M."/>
        </authorList>
    </citation>
    <scope>NUCLEOTIDE SEQUENCE [LARGE SCALE GENOMIC DNA]</scope>
    <source>
        <strain evidence="9 10">DSM 24233</strain>
    </source>
</reference>
<comment type="subcellular location">
    <subcellularLocation>
        <location evidence="1 6">Cytoplasm</location>
    </subcellularLocation>
</comment>
<organism evidence="9 10">
    <name type="scientific">Desulfobaculum xiamenense</name>
    <dbReference type="NCBI Taxonomy" id="995050"/>
    <lineage>
        <taxon>Bacteria</taxon>
        <taxon>Pseudomonadati</taxon>
        <taxon>Thermodesulfobacteriota</taxon>
        <taxon>Desulfovibrionia</taxon>
        <taxon>Desulfovibrionales</taxon>
        <taxon>Desulfovibrionaceae</taxon>
        <taxon>Desulfobaculum</taxon>
    </lineage>
</organism>
<keyword evidence="4 6" id="KW-0648">Protein biosynthesis</keyword>
<dbReference type="GO" id="GO:0005829">
    <property type="term" value="C:cytosol"/>
    <property type="evidence" value="ECO:0007669"/>
    <property type="project" value="GOC"/>
</dbReference>
<dbReference type="GO" id="GO:0002184">
    <property type="term" value="P:cytoplasmic translational termination"/>
    <property type="evidence" value="ECO:0007669"/>
    <property type="project" value="TreeGrafter"/>
</dbReference>
<dbReference type="Proteomes" id="UP000580856">
    <property type="component" value="Unassembled WGS sequence"/>
</dbReference>
<dbReference type="FunFam" id="1.10.132.20:FF:000001">
    <property type="entry name" value="Ribosome-recycling factor"/>
    <property type="match status" value="1"/>
</dbReference>
<feature type="coiled-coil region" evidence="7">
    <location>
        <begin position="124"/>
        <end position="158"/>
    </location>
</feature>
<dbReference type="NCBIfam" id="TIGR00496">
    <property type="entry name" value="frr"/>
    <property type="match status" value="1"/>
</dbReference>
<name>A0A846QSF2_9BACT</name>
<evidence type="ECO:0000313" key="9">
    <source>
        <dbReference type="EMBL" id="NJB67589.1"/>
    </source>
</evidence>
<keyword evidence="10" id="KW-1185">Reference proteome</keyword>
<dbReference type="InterPro" id="IPR002661">
    <property type="entry name" value="Ribosome_recyc_fac"/>
</dbReference>
<accession>A0A846QSF2</accession>
<dbReference type="PANTHER" id="PTHR20982:SF3">
    <property type="entry name" value="MITOCHONDRIAL RIBOSOME RECYCLING FACTOR PSEUDO 1"/>
    <property type="match status" value="1"/>
</dbReference>
<dbReference type="SUPFAM" id="SSF55194">
    <property type="entry name" value="Ribosome recycling factor, RRF"/>
    <property type="match status" value="1"/>
</dbReference>
<dbReference type="InterPro" id="IPR023584">
    <property type="entry name" value="Ribosome_recyc_fac_dom"/>
</dbReference>
<dbReference type="FunFam" id="3.30.1360.40:FF:000001">
    <property type="entry name" value="Ribosome-recycling factor"/>
    <property type="match status" value="1"/>
</dbReference>
<comment type="function">
    <text evidence="5 6">Responsible for the release of ribosomes from messenger RNA at the termination of protein biosynthesis. May increase the efficiency of translation by recycling ribosomes from one round of translation to another.</text>
</comment>
<evidence type="ECO:0000256" key="3">
    <source>
        <dbReference type="ARBA" id="ARBA00022490"/>
    </source>
</evidence>
<evidence type="ECO:0000256" key="7">
    <source>
        <dbReference type="SAM" id="Coils"/>
    </source>
</evidence>
<protein>
    <recommendedName>
        <fullName evidence="6">Ribosome-recycling factor</fullName>
        <shortName evidence="6">RRF</shortName>
    </recommendedName>
    <alternativeName>
        <fullName evidence="6">Ribosome-releasing factor</fullName>
    </alternativeName>
</protein>
<dbReference type="AlphaFoldDB" id="A0A846QSF2"/>
<dbReference type="GO" id="GO:0043023">
    <property type="term" value="F:ribosomal large subunit binding"/>
    <property type="evidence" value="ECO:0007669"/>
    <property type="project" value="TreeGrafter"/>
</dbReference>
<keyword evidence="7" id="KW-0175">Coiled coil</keyword>
<dbReference type="RefSeq" id="WP_167940634.1">
    <property type="nucleotide sequence ID" value="NZ_JAATJA010000001.1"/>
</dbReference>
<feature type="domain" description="Ribosome recycling factor" evidence="8">
    <location>
        <begin position="19"/>
        <end position="182"/>
    </location>
</feature>